<accession>A0A3N9TFN9</accession>
<keyword evidence="4" id="KW-0547">Nucleotide-binding</keyword>
<evidence type="ECO:0000256" key="8">
    <source>
        <dbReference type="ARBA" id="ARBA00023235"/>
    </source>
</evidence>
<keyword evidence="5 10" id="KW-0862">Zinc</keyword>
<evidence type="ECO:0000256" key="9">
    <source>
        <dbReference type="PIRNR" id="PIRNR004692"/>
    </source>
</evidence>
<evidence type="ECO:0000256" key="11">
    <source>
        <dbReference type="PIRSR" id="PIRSR004692-3"/>
    </source>
</evidence>
<evidence type="ECO:0000313" key="15">
    <source>
        <dbReference type="EMBL" id="RQW62790.1"/>
    </source>
</evidence>
<keyword evidence="8 9" id="KW-0413">Isomerase</keyword>
<dbReference type="AlphaFoldDB" id="A0A3N9TFN9"/>
<comment type="caution">
    <text evidence="15">The sequence shown here is derived from an EMBL/GenBank/DDBJ whole genome shotgun (WGS) entry which is preliminary data.</text>
</comment>
<keyword evidence="7 12" id="KW-0129">CBS domain</keyword>
<dbReference type="Pfam" id="PF01380">
    <property type="entry name" value="SIS"/>
    <property type="match status" value="1"/>
</dbReference>
<keyword evidence="16" id="KW-1185">Reference proteome</keyword>
<name>A0A3N9TFN9_9VIBR</name>
<feature type="domain" description="CBS" evidence="13">
    <location>
        <begin position="204"/>
        <end position="265"/>
    </location>
</feature>
<dbReference type="RefSeq" id="WP_124937780.1">
    <property type="nucleotide sequence ID" value="NZ_RJVQ01000005.1"/>
</dbReference>
<evidence type="ECO:0000256" key="10">
    <source>
        <dbReference type="PIRSR" id="PIRSR004692-2"/>
    </source>
</evidence>
<gene>
    <name evidence="15" type="ORF">EES38_13795</name>
</gene>
<dbReference type="EMBL" id="RJVQ01000005">
    <property type="protein sequence ID" value="RQW62790.1"/>
    <property type="molecule type" value="Genomic_DNA"/>
</dbReference>
<evidence type="ECO:0000256" key="1">
    <source>
        <dbReference type="ARBA" id="ARBA00008165"/>
    </source>
</evidence>
<dbReference type="Gene3D" id="3.10.580.10">
    <property type="entry name" value="CBS-domain"/>
    <property type="match status" value="1"/>
</dbReference>
<keyword evidence="3" id="KW-0677">Repeat</keyword>
<dbReference type="GO" id="GO:0046872">
    <property type="term" value="F:metal ion binding"/>
    <property type="evidence" value="ECO:0007669"/>
    <property type="project" value="UniProtKB-KW"/>
</dbReference>
<evidence type="ECO:0000259" key="13">
    <source>
        <dbReference type="PROSITE" id="PS51371"/>
    </source>
</evidence>
<dbReference type="GO" id="GO:0019146">
    <property type="term" value="F:arabinose-5-phosphate isomerase activity"/>
    <property type="evidence" value="ECO:0007669"/>
    <property type="project" value="UniProtKB-EC"/>
</dbReference>
<protein>
    <recommendedName>
        <fullName evidence="9">Arabinose 5-phosphate isomerase</fullName>
        <shortName evidence="9">API</shortName>
        <ecNumber evidence="9">5.3.1.13</ecNumber>
    </recommendedName>
</protein>
<feature type="binding site" evidence="10">
    <location>
        <position position="80"/>
    </location>
    <ligand>
        <name>Zn(2+)</name>
        <dbReference type="ChEBI" id="CHEBI:29105"/>
    </ligand>
</feature>
<proteinExistence type="inferred from homology"/>
<evidence type="ECO:0000256" key="12">
    <source>
        <dbReference type="PROSITE-ProRule" id="PRU00703"/>
    </source>
</evidence>
<dbReference type="InterPro" id="IPR004800">
    <property type="entry name" value="KdsD/KpsF-type"/>
</dbReference>
<evidence type="ECO:0000256" key="3">
    <source>
        <dbReference type="ARBA" id="ARBA00022737"/>
    </source>
</evidence>
<dbReference type="OrthoDB" id="9762536at2"/>
<dbReference type="EC" id="5.3.1.13" evidence="9"/>
<dbReference type="PANTHER" id="PTHR42745:SF2">
    <property type="entry name" value="ARABINOSE 5-PHOSPHATE ISOMERASE GUTQ"/>
    <property type="match status" value="1"/>
</dbReference>
<evidence type="ECO:0000256" key="7">
    <source>
        <dbReference type="ARBA" id="ARBA00023122"/>
    </source>
</evidence>
<dbReference type="CDD" id="cd05014">
    <property type="entry name" value="SIS_Kpsf"/>
    <property type="match status" value="1"/>
</dbReference>
<evidence type="ECO:0000256" key="2">
    <source>
        <dbReference type="ARBA" id="ARBA00022723"/>
    </source>
</evidence>
<evidence type="ECO:0000313" key="16">
    <source>
        <dbReference type="Proteomes" id="UP000281112"/>
    </source>
</evidence>
<keyword evidence="6" id="KW-0067">ATP-binding</keyword>
<feature type="domain" description="SIS" evidence="14">
    <location>
        <begin position="39"/>
        <end position="182"/>
    </location>
</feature>
<feature type="site" description="Catalytically relevant" evidence="11">
    <location>
        <position position="109"/>
    </location>
</feature>
<feature type="site" description="Catalytically relevant" evidence="11">
    <location>
        <position position="191"/>
    </location>
</feature>
<evidence type="ECO:0000256" key="6">
    <source>
        <dbReference type="ARBA" id="ARBA00022840"/>
    </source>
</evidence>
<dbReference type="FunFam" id="3.40.50.10490:FF:000011">
    <property type="entry name" value="Arabinose 5-phosphate isomerase"/>
    <property type="match status" value="1"/>
</dbReference>
<dbReference type="Proteomes" id="UP000281112">
    <property type="component" value="Unassembled WGS sequence"/>
</dbReference>
<sequence>MEEMNTTETILSTALNIIRDELDQASKLINAVDNNLVTICQAILDCKGKVIISGIGKSGHIGKKIAATFASTGTPSFFIHMSEALHGDLGMVESSDMMIFISNSGEVQEFKVMSPILTKKAVATVAITQNLNSFLANQCNYRISTAVDKEACPLGLAPSASTVNTLILGDTIALTVMTMRGFSKHDFALSHPAGALGNALLLTMDRLIGERQQQAFCSLNTKIADAISLMCKTGLGLLAIVSETKVVGVFTDGDLRRTIHLGYDLMLPISNVMTASFKYSFSDQLCSNATNDMHKYSITALPVIDRDSQVFLGVVNISAIHQAGVH</sequence>
<dbReference type="InterPro" id="IPR035474">
    <property type="entry name" value="SIS_Kpsf"/>
</dbReference>
<dbReference type="Gene3D" id="3.40.50.10490">
    <property type="entry name" value="Glucose-6-phosphate isomerase like protein, domain 1"/>
    <property type="match status" value="1"/>
</dbReference>
<dbReference type="PANTHER" id="PTHR42745">
    <property type="match status" value="1"/>
</dbReference>
<evidence type="ECO:0000256" key="5">
    <source>
        <dbReference type="ARBA" id="ARBA00022833"/>
    </source>
</evidence>
<dbReference type="Pfam" id="PF00571">
    <property type="entry name" value="CBS"/>
    <property type="match status" value="1"/>
</dbReference>
<dbReference type="GO" id="GO:1901135">
    <property type="term" value="P:carbohydrate derivative metabolic process"/>
    <property type="evidence" value="ECO:0007669"/>
    <property type="project" value="InterPro"/>
</dbReference>
<reference evidence="15 16" key="1">
    <citation type="submission" date="2018-11" db="EMBL/GenBank/DDBJ databases">
        <title>Vibrio LJC006 sp. nov., isolated from seawater during the bloom of the enteromorpha.</title>
        <authorList>
            <person name="Liang J."/>
        </authorList>
    </citation>
    <scope>NUCLEOTIDE SEQUENCE [LARGE SCALE GENOMIC DNA]</scope>
    <source>
        <strain evidence="15 16">LJC006</strain>
    </source>
</reference>
<dbReference type="InterPro" id="IPR046348">
    <property type="entry name" value="SIS_dom_sf"/>
</dbReference>
<evidence type="ECO:0000256" key="4">
    <source>
        <dbReference type="ARBA" id="ARBA00022741"/>
    </source>
</evidence>
<dbReference type="GO" id="GO:0005524">
    <property type="term" value="F:ATP binding"/>
    <property type="evidence" value="ECO:0007669"/>
    <property type="project" value="UniProtKB-KW"/>
</dbReference>
<organism evidence="15 16">
    <name type="scientific">Vibrio viridaestus</name>
    <dbReference type="NCBI Taxonomy" id="2487322"/>
    <lineage>
        <taxon>Bacteria</taxon>
        <taxon>Pseudomonadati</taxon>
        <taxon>Pseudomonadota</taxon>
        <taxon>Gammaproteobacteria</taxon>
        <taxon>Vibrionales</taxon>
        <taxon>Vibrionaceae</taxon>
        <taxon>Vibrio</taxon>
    </lineage>
</organism>
<evidence type="ECO:0000259" key="14">
    <source>
        <dbReference type="PROSITE" id="PS51464"/>
    </source>
</evidence>
<dbReference type="InterPro" id="IPR001347">
    <property type="entry name" value="SIS_dom"/>
</dbReference>
<comment type="similarity">
    <text evidence="1 9">Belongs to the SIS family. GutQ/KpsF subfamily.</text>
</comment>
<feature type="site" description="Catalytically relevant" evidence="11">
    <location>
        <position position="150"/>
    </location>
</feature>
<dbReference type="PROSITE" id="PS51371">
    <property type="entry name" value="CBS"/>
    <property type="match status" value="1"/>
</dbReference>
<dbReference type="PROSITE" id="PS51464">
    <property type="entry name" value="SIS"/>
    <property type="match status" value="1"/>
</dbReference>
<dbReference type="NCBIfam" id="TIGR00393">
    <property type="entry name" value="kpsF"/>
    <property type="match status" value="1"/>
</dbReference>
<keyword evidence="2 10" id="KW-0479">Metal-binding</keyword>
<dbReference type="SUPFAM" id="SSF53697">
    <property type="entry name" value="SIS domain"/>
    <property type="match status" value="1"/>
</dbReference>
<dbReference type="InterPro" id="IPR050986">
    <property type="entry name" value="GutQ/KpsF_isomerases"/>
</dbReference>
<dbReference type="PIRSF" id="PIRSF004692">
    <property type="entry name" value="KdsD_KpsF"/>
    <property type="match status" value="1"/>
</dbReference>
<dbReference type="GO" id="GO:0005975">
    <property type="term" value="P:carbohydrate metabolic process"/>
    <property type="evidence" value="ECO:0007669"/>
    <property type="project" value="InterPro"/>
</dbReference>
<dbReference type="InterPro" id="IPR000644">
    <property type="entry name" value="CBS_dom"/>
</dbReference>
<comment type="catalytic activity">
    <reaction evidence="9">
        <text>D-arabinose 5-phosphate = D-ribulose 5-phosphate</text>
        <dbReference type="Rhea" id="RHEA:23104"/>
        <dbReference type="ChEBI" id="CHEBI:57693"/>
        <dbReference type="ChEBI" id="CHEBI:58121"/>
        <dbReference type="EC" id="5.3.1.13"/>
    </reaction>
</comment>
<dbReference type="InterPro" id="IPR046342">
    <property type="entry name" value="CBS_dom_sf"/>
</dbReference>
<feature type="site" description="Catalytically relevant" evidence="11">
    <location>
        <position position="57"/>
    </location>
</feature>